<evidence type="ECO:0000256" key="2">
    <source>
        <dbReference type="ARBA" id="ARBA00008537"/>
    </source>
</evidence>
<dbReference type="InterPro" id="IPR020846">
    <property type="entry name" value="MFS_dom"/>
</dbReference>
<dbReference type="Proteomes" id="UP000019488">
    <property type="component" value="Unassembled WGS sequence"/>
</dbReference>
<name>X0P9R2_9LACO</name>
<evidence type="ECO:0000256" key="4">
    <source>
        <dbReference type="ARBA" id="ARBA00022475"/>
    </source>
</evidence>
<evidence type="ECO:0000256" key="5">
    <source>
        <dbReference type="ARBA" id="ARBA00022692"/>
    </source>
</evidence>
<reference evidence="11 13" key="2">
    <citation type="journal article" date="2015" name="Genome Announc.">
        <title>Expanding the biotechnology potential of lactobacilli through comparative genomics of 213 strains and associated genera.</title>
        <authorList>
            <person name="Sun Z."/>
            <person name="Harris H.M."/>
            <person name="McCann A."/>
            <person name="Guo C."/>
            <person name="Argimon S."/>
            <person name="Zhang W."/>
            <person name="Yang X."/>
            <person name="Jeffery I.B."/>
            <person name="Cooney J.C."/>
            <person name="Kagawa T.F."/>
            <person name="Liu W."/>
            <person name="Song Y."/>
            <person name="Salvetti E."/>
            <person name="Wrobel A."/>
            <person name="Rasinkangas P."/>
            <person name="Parkhill J."/>
            <person name="Rea M.C."/>
            <person name="O'Sullivan O."/>
            <person name="Ritari J."/>
            <person name="Douillard F.P."/>
            <person name="Paul Ross R."/>
            <person name="Yang R."/>
            <person name="Briner A.E."/>
            <person name="Felis G.E."/>
            <person name="de Vos W.M."/>
            <person name="Barrangou R."/>
            <person name="Klaenhammer T.R."/>
            <person name="Caufield P.W."/>
            <person name="Cui Y."/>
            <person name="Zhang H."/>
            <person name="O'Toole P.W."/>
        </authorList>
    </citation>
    <scope>NUCLEOTIDE SEQUENCE [LARGE SCALE GENOMIC DNA]</scope>
    <source>
        <strain evidence="11 13">DSM 18382</strain>
    </source>
</reference>
<feature type="domain" description="Major facilitator superfamily (MFS) profile" evidence="9">
    <location>
        <begin position="15"/>
        <end position="463"/>
    </location>
</feature>
<comment type="similarity">
    <text evidence="2">Belongs to the major facilitator superfamily. EmrB family.</text>
</comment>
<dbReference type="GO" id="GO:0022857">
    <property type="term" value="F:transmembrane transporter activity"/>
    <property type="evidence" value="ECO:0007669"/>
    <property type="project" value="InterPro"/>
</dbReference>
<keyword evidence="3" id="KW-0813">Transport</keyword>
<dbReference type="PANTHER" id="PTHR42718">
    <property type="entry name" value="MAJOR FACILITATOR SUPERFAMILY MULTIDRUG TRANSPORTER MFSC"/>
    <property type="match status" value="1"/>
</dbReference>
<dbReference type="EMBL" id="BAKI01000005">
    <property type="protein sequence ID" value="GAF35919.1"/>
    <property type="molecule type" value="Genomic_DNA"/>
</dbReference>
<sequence length="463" mass="49815">MDKTLVSKNRTRNLLFLALMIGTVVSALLQTALTTALPKIIADFSISAQTGQWLTSAFSLAMGIMIPATTFLIKRIPTKWLFIGSMTLFGIGELLSATATTFIILLIGRILQAMGSGILLSLTQVVVLTIYPLEKQGTMMGIYGLAASAAPVVAPTVTGLIIDTFSWRFIFWAGLLLTVVDILFAFLAVKNVLPTEKTTLDVKSLLLSSISFSGILVGFGNIGSGPLLSIQIGLPIIIGLLSGCLFAYRQFHISEPLLNLKIFKNKQFTIAVIISILLYFAMMSGSTLFPLYIQSVHHLSATTSGLIMLPASLVMAILSPITGRLYDKFGIRPLAILGSFAMLISCLTTIHLNVQTSILYLVLVWIIRLVSISCVMMPIVTWSVSTLDTKFTSHATALLTTLRTISGAIGTAVSVSIMQFVTNLTTHNGPVIANSSGINVTFIVLAVIAAIQLIVSLLWVKKN</sequence>
<evidence type="ECO:0000256" key="3">
    <source>
        <dbReference type="ARBA" id="ARBA00022448"/>
    </source>
</evidence>
<feature type="transmembrane region" description="Helical" evidence="8">
    <location>
        <begin position="53"/>
        <end position="73"/>
    </location>
</feature>
<dbReference type="GO" id="GO:0005886">
    <property type="term" value="C:plasma membrane"/>
    <property type="evidence" value="ECO:0007669"/>
    <property type="project" value="UniProtKB-SubCell"/>
</dbReference>
<feature type="transmembrane region" description="Helical" evidence="8">
    <location>
        <begin position="268"/>
        <end position="293"/>
    </location>
</feature>
<reference evidence="10" key="1">
    <citation type="journal article" date="2014" name="Genome Announc.">
        <title>Draft Genome Sequences of Two Lactobacillus Strains, L. farraginis JCM 14108T and L. composti JCM 14202T, Isolated from Compost of Distilled Shochu Residue.</title>
        <authorList>
            <person name="Yuki M."/>
            <person name="Oshima K."/>
            <person name="Suda W."/>
            <person name="Kitahara M."/>
            <person name="Kitamura K."/>
            <person name="Iida T."/>
            <person name="Hattori M."/>
            <person name="Ohkuma M."/>
        </authorList>
    </citation>
    <scope>NUCLEOTIDE SEQUENCE [LARGE SCALE GENOMIC DNA]</scope>
    <source>
        <strain evidence="10">JCM 14108</strain>
    </source>
</reference>
<evidence type="ECO:0000256" key="8">
    <source>
        <dbReference type="SAM" id="Phobius"/>
    </source>
</evidence>
<dbReference type="PRINTS" id="PR01036">
    <property type="entry name" value="TCRTETB"/>
</dbReference>
<dbReference type="Gene3D" id="1.20.1720.10">
    <property type="entry name" value="Multidrug resistance protein D"/>
    <property type="match status" value="1"/>
</dbReference>
<organism evidence="10 12">
    <name type="scientific">Lentilactobacillus farraginis DSM 18382 = JCM 14108</name>
    <dbReference type="NCBI Taxonomy" id="1423743"/>
    <lineage>
        <taxon>Bacteria</taxon>
        <taxon>Bacillati</taxon>
        <taxon>Bacillota</taxon>
        <taxon>Bacilli</taxon>
        <taxon>Lactobacillales</taxon>
        <taxon>Lactobacillaceae</taxon>
        <taxon>Lentilactobacillus</taxon>
    </lineage>
</organism>
<feature type="transmembrane region" description="Helical" evidence="8">
    <location>
        <begin position="228"/>
        <end position="248"/>
    </location>
</feature>
<dbReference type="AlphaFoldDB" id="X0P9R2"/>
<dbReference type="PROSITE" id="PS50850">
    <property type="entry name" value="MFS"/>
    <property type="match status" value="1"/>
</dbReference>
<feature type="transmembrane region" description="Helical" evidence="8">
    <location>
        <begin position="169"/>
        <end position="193"/>
    </location>
</feature>
<evidence type="ECO:0000313" key="13">
    <source>
        <dbReference type="Proteomes" id="UP000051966"/>
    </source>
</evidence>
<feature type="transmembrane region" description="Helical" evidence="8">
    <location>
        <begin position="113"/>
        <end position="133"/>
    </location>
</feature>
<feature type="transmembrane region" description="Helical" evidence="8">
    <location>
        <begin position="396"/>
        <end position="418"/>
    </location>
</feature>
<feature type="transmembrane region" description="Helical" evidence="8">
    <location>
        <begin position="12"/>
        <end position="33"/>
    </location>
</feature>
<evidence type="ECO:0000259" key="9">
    <source>
        <dbReference type="PROSITE" id="PS50850"/>
    </source>
</evidence>
<dbReference type="STRING" id="1423743.FD41_GL000240"/>
<evidence type="ECO:0000256" key="7">
    <source>
        <dbReference type="ARBA" id="ARBA00023136"/>
    </source>
</evidence>
<gene>
    <name evidence="11" type="ORF">FD41_GL000240</name>
    <name evidence="10" type="ORF">JCM14108_852</name>
</gene>
<feature type="transmembrane region" description="Helical" evidence="8">
    <location>
        <begin position="140"/>
        <end position="163"/>
    </location>
</feature>
<dbReference type="Pfam" id="PF07690">
    <property type="entry name" value="MFS_1"/>
    <property type="match status" value="1"/>
</dbReference>
<accession>X0P9R2</accession>
<keyword evidence="4" id="KW-1003">Cell membrane</keyword>
<dbReference type="InterPro" id="IPR004638">
    <property type="entry name" value="EmrB-like"/>
</dbReference>
<proteinExistence type="inferred from homology"/>
<keyword evidence="6 8" id="KW-1133">Transmembrane helix</keyword>
<feature type="transmembrane region" description="Helical" evidence="8">
    <location>
        <begin position="438"/>
        <end position="460"/>
    </location>
</feature>
<evidence type="ECO:0000313" key="11">
    <source>
        <dbReference type="EMBL" id="KRM08462.1"/>
    </source>
</evidence>
<evidence type="ECO:0000313" key="10">
    <source>
        <dbReference type="EMBL" id="GAF35919.1"/>
    </source>
</evidence>
<evidence type="ECO:0000256" key="6">
    <source>
        <dbReference type="ARBA" id="ARBA00022989"/>
    </source>
</evidence>
<evidence type="ECO:0000313" key="12">
    <source>
        <dbReference type="Proteomes" id="UP000019488"/>
    </source>
</evidence>
<dbReference type="PANTHER" id="PTHR42718:SF9">
    <property type="entry name" value="MAJOR FACILITATOR SUPERFAMILY MULTIDRUG TRANSPORTER MFSC"/>
    <property type="match status" value="1"/>
</dbReference>
<dbReference type="RefSeq" id="WP_035178453.1">
    <property type="nucleotide sequence ID" value="NZ_AZFY01000085.1"/>
</dbReference>
<dbReference type="OrthoDB" id="9816041at2"/>
<comment type="subcellular location">
    <subcellularLocation>
        <location evidence="1">Cell membrane</location>
        <topology evidence="1">Multi-pass membrane protein</topology>
    </subcellularLocation>
</comment>
<dbReference type="NCBIfam" id="TIGR00711">
    <property type="entry name" value="efflux_EmrB"/>
    <property type="match status" value="1"/>
</dbReference>
<comment type="caution">
    <text evidence="10">The sequence shown here is derived from an EMBL/GenBank/DDBJ whole genome shotgun (WGS) entry which is preliminary data.</text>
</comment>
<keyword evidence="13" id="KW-1185">Reference proteome</keyword>
<feature type="transmembrane region" description="Helical" evidence="8">
    <location>
        <begin position="299"/>
        <end position="322"/>
    </location>
</feature>
<dbReference type="Gene3D" id="1.20.1250.20">
    <property type="entry name" value="MFS general substrate transporter like domains"/>
    <property type="match status" value="1"/>
</dbReference>
<protein>
    <submittedName>
        <fullName evidence="11">MFS family major facilitator transporter, multidrug cation symporter</fullName>
    </submittedName>
    <submittedName>
        <fullName evidence="10">Permease</fullName>
    </submittedName>
</protein>
<evidence type="ECO:0000256" key="1">
    <source>
        <dbReference type="ARBA" id="ARBA00004651"/>
    </source>
</evidence>
<feature type="transmembrane region" description="Helical" evidence="8">
    <location>
        <begin position="334"/>
        <end position="352"/>
    </location>
</feature>
<feature type="transmembrane region" description="Helical" evidence="8">
    <location>
        <begin position="80"/>
        <end position="107"/>
    </location>
</feature>
<dbReference type="SUPFAM" id="SSF103473">
    <property type="entry name" value="MFS general substrate transporter"/>
    <property type="match status" value="1"/>
</dbReference>
<feature type="transmembrane region" description="Helical" evidence="8">
    <location>
        <begin position="205"/>
        <end position="222"/>
    </location>
</feature>
<keyword evidence="5 8" id="KW-0812">Transmembrane</keyword>
<dbReference type="InterPro" id="IPR011701">
    <property type="entry name" value="MFS"/>
</dbReference>
<dbReference type="EMBL" id="AZFY01000085">
    <property type="protein sequence ID" value="KRM08462.1"/>
    <property type="molecule type" value="Genomic_DNA"/>
</dbReference>
<keyword evidence="7 8" id="KW-0472">Membrane</keyword>
<feature type="transmembrane region" description="Helical" evidence="8">
    <location>
        <begin position="358"/>
        <end position="384"/>
    </location>
</feature>
<dbReference type="PATRIC" id="fig|1423743.5.peg.253"/>
<dbReference type="Proteomes" id="UP000051966">
    <property type="component" value="Unassembled WGS sequence"/>
</dbReference>
<dbReference type="InterPro" id="IPR036259">
    <property type="entry name" value="MFS_trans_sf"/>
</dbReference>